<dbReference type="SMART" id="SM00867">
    <property type="entry name" value="YceI"/>
    <property type="match status" value="1"/>
</dbReference>
<keyword evidence="4" id="KW-1185">Reference proteome</keyword>
<organism evidence="3 4">
    <name type="scientific">Kocuria soli</name>
    <dbReference type="NCBI Taxonomy" id="2485125"/>
    <lineage>
        <taxon>Bacteria</taxon>
        <taxon>Bacillati</taxon>
        <taxon>Actinomycetota</taxon>
        <taxon>Actinomycetes</taxon>
        <taxon>Micrococcales</taxon>
        <taxon>Micrococcaceae</taxon>
        <taxon>Kocuria</taxon>
    </lineage>
</organism>
<comment type="similarity">
    <text evidence="1">Belongs to the UPF0312 family.</text>
</comment>
<dbReference type="InterPro" id="IPR036761">
    <property type="entry name" value="TTHA0802/YceI-like_sf"/>
</dbReference>
<dbReference type="Pfam" id="PF04264">
    <property type="entry name" value="YceI"/>
    <property type="match status" value="1"/>
</dbReference>
<dbReference type="SUPFAM" id="SSF101874">
    <property type="entry name" value="YceI-like"/>
    <property type="match status" value="1"/>
</dbReference>
<reference evidence="3 4" key="1">
    <citation type="submission" date="2018-10" db="EMBL/GenBank/DDBJ databases">
        <title>Kocuria sp. M5W7-7, whole genome shotgun sequence.</title>
        <authorList>
            <person name="Tuo L."/>
        </authorList>
    </citation>
    <scope>NUCLEOTIDE SEQUENCE [LARGE SCALE GENOMIC DNA]</scope>
    <source>
        <strain evidence="3 4">M5W7-7</strain>
    </source>
</reference>
<dbReference type="Proteomes" id="UP000270616">
    <property type="component" value="Unassembled WGS sequence"/>
</dbReference>
<dbReference type="OrthoDB" id="9811006at2"/>
<evidence type="ECO:0000256" key="1">
    <source>
        <dbReference type="ARBA" id="ARBA00008812"/>
    </source>
</evidence>
<evidence type="ECO:0000313" key="3">
    <source>
        <dbReference type="EMBL" id="ROZ61590.1"/>
    </source>
</evidence>
<dbReference type="RefSeq" id="WP_123826643.1">
    <property type="nucleotide sequence ID" value="NZ_RKMF01000021.1"/>
</dbReference>
<dbReference type="PANTHER" id="PTHR34406">
    <property type="entry name" value="PROTEIN YCEI"/>
    <property type="match status" value="1"/>
</dbReference>
<proteinExistence type="inferred from homology"/>
<feature type="domain" description="Lipid/polyisoprenoid-binding YceI-like" evidence="2">
    <location>
        <begin position="11"/>
        <end position="178"/>
    </location>
</feature>
<dbReference type="EMBL" id="RKMF01000021">
    <property type="protein sequence ID" value="ROZ61590.1"/>
    <property type="molecule type" value="Genomic_DNA"/>
</dbReference>
<protein>
    <submittedName>
        <fullName evidence="3">Polyisoprenoid-binding protein</fullName>
    </submittedName>
</protein>
<dbReference type="AlphaFoldDB" id="A0A3N3ZNQ4"/>
<evidence type="ECO:0000259" key="2">
    <source>
        <dbReference type="SMART" id="SM00867"/>
    </source>
</evidence>
<sequence>MSTLDRLVPGTWTFDPAHSEVGFTVRHAGISKVHGVFKDAEASLNVAEELENSVIEATIQTTSVDSGNADRDGHVRGEDFFDVEKYPTMTFKSTGFDLAGGEGTITGELTIKGVTKTVELETEFNGVVVDAFGVTRAGFEAKTTISRKEFGLTWNAAIEAGGVLVSDKVVINLDAAFTAPQA</sequence>
<gene>
    <name evidence="3" type="ORF">EDL96_12905</name>
</gene>
<dbReference type="Gene3D" id="2.40.128.110">
    <property type="entry name" value="Lipid/polyisoprenoid-binding, YceI-like"/>
    <property type="match status" value="1"/>
</dbReference>
<name>A0A3N3ZNQ4_9MICC</name>
<evidence type="ECO:0000313" key="4">
    <source>
        <dbReference type="Proteomes" id="UP000270616"/>
    </source>
</evidence>
<comment type="caution">
    <text evidence="3">The sequence shown here is derived from an EMBL/GenBank/DDBJ whole genome shotgun (WGS) entry which is preliminary data.</text>
</comment>
<accession>A0A3N3ZNQ4</accession>
<dbReference type="InterPro" id="IPR007372">
    <property type="entry name" value="Lipid/polyisoprenoid-bd_YceI"/>
</dbReference>
<dbReference type="PANTHER" id="PTHR34406:SF1">
    <property type="entry name" value="PROTEIN YCEI"/>
    <property type="match status" value="1"/>
</dbReference>